<evidence type="ECO:0000256" key="2">
    <source>
        <dbReference type="ARBA" id="ARBA00009695"/>
    </source>
</evidence>
<dbReference type="InterPro" id="IPR053924">
    <property type="entry name" value="RecX_HTH_2nd"/>
</dbReference>
<reference evidence="8" key="1">
    <citation type="submission" date="2016-10" db="EMBL/GenBank/DDBJ databases">
        <title>Sequence of Gallionella enrichment culture.</title>
        <authorList>
            <person name="Poehlein A."/>
            <person name="Muehling M."/>
            <person name="Daniel R."/>
        </authorList>
    </citation>
    <scope>NUCLEOTIDE SEQUENCE</scope>
</reference>
<dbReference type="Pfam" id="PF21981">
    <property type="entry name" value="RecX_HTH3"/>
    <property type="match status" value="1"/>
</dbReference>
<comment type="subcellular location">
    <subcellularLocation>
        <location evidence="1">Cytoplasm</location>
    </subcellularLocation>
</comment>
<dbReference type="InterPro" id="IPR053926">
    <property type="entry name" value="RecX_HTH_1st"/>
</dbReference>
<comment type="similarity">
    <text evidence="2">Belongs to the RecX family.</text>
</comment>
<accession>A0A1J5S2D9</accession>
<dbReference type="HAMAP" id="MF_01114">
    <property type="entry name" value="RecX"/>
    <property type="match status" value="1"/>
</dbReference>
<dbReference type="PANTHER" id="PTHR33602:SF1">
    <property type="entry name" value="REGULATORY PROTEIN RECX FAMILY PROTEIN"/>
    <property type="match status" value="1"/>
</dbReference>
<name>A0A1J5S2D9_9ZZZZ</name>
<dbReference type="InterPro" id="IPR053925">
    <property type="entry name" value="RecX_HTH_3rd"/>
</dbReference>
<feature type="domain" description="RecX first three-helical" evidence="7">
    <location>
        <begin position="5"/>
        <end position="42"/>
    </location>
</feature>
<dbReference type="GO" id="GO:0005737">
    <property type="term" value="C:cytoplasm"/>
    <property type="evidence" value="ECO:0007669"/>
    <property type="project" value="UniProtKB-SubCell"/>
</dbReference>
<comment type="caution">
    <text evidence="8">The sequence shown here is derived from an EMBL/GenBank/DDBJ whole genome shotgun (WGS) entry which is preliminary data.</text>
</comment>
<sequence>MSSLRQKALKLLTRREHSRFELAQKLEKLGSPEEITAVLDHLEQTGLLSDQRAAATYLASHAARFGAAKLKYALRAKGIAAELIEQCMEGDMAEALGSEQGRALEVWRRKFAHPPADRREWAKQARFLQSRGFSTNAITKTLKATEDDDA</sequence>
<dbReference type="AlphaFoldDB" id="A0A1J5S2D9"/>
<dbReference type="InterPro" id="IPR036388">
    <property type="entry name" value="WH-like_DNA-bd_sf"/>
</dbReference>
<dbReference type="Pfam" id="PF21982">
    <property type="entry name" value="RecX_HTH1"/>
    <property type="match status" value="1"/>
</dbReference>
<gene>
    <name evidence="8" type="primary">recX_6</name>
    <name evidence="8" type="ORF">GALL_220640</name>
</gene>
<dbReference type="GO" id="GO:0006282">
    <property type="term" value="P:regulation of DNA repair"/>
    <property type="evidence" value="ECO:0007669"/>
    <property type="project" value="InterPro"/>
</dbReference>
<evidence type="ECO:0000259" key="6">
    <source>
        <dbReference type="Pfam" id="PF21981"/>
    </source>
</evidence>
<evidence type="ECO:0000256" key="4">
    <source>
        <dbReference type="ARBA" id="ARBA00022490"/>
    </source>
</evidence>
<feature type="domain" description="RecX third three-helical" evidence="6">
    <location>
        <begin position="101"/>
        <end position="140"/>
    </location>
</feature>
<keyword evidence="4" id="KW-0963">Cytoplasm</keyword>
<evidence type="ECO:0000256" key="1">
    <source>
        <dbReference type="ARBA" id="ARBA00004496"/>
    </source>
</evidence>
<evidence type="ECO:0000259" key="5">
    <source>
        <dbReference type="Pfam" id="PF02631"/>
    </source>
</evidence>
<organism evidence="8">
    <name type="scientific">mine drainage metagenome</name>
    <dbReference type="NCBI Taxonomy" id="410659"/>
    <lineage>
        <taxon>unclassified sequences</taxon>
        <taxon>metagenomes</taxon>
        <taxon>ecological metagenomes</taxon>
    </lineage>
</organism>
<evidence type="ECO:0000313" key="8">
    <source>
        <dbReference type="EMBL" id="OIQ95931.1"/>
    </source>
</evidence>
<evidence type="ECO:0000259" key="7">
    <source>
        <dbReference type="Pfam" id="PF21982"/>
    </source>
</evidence>
<protein>
    <recommendedName>
        <fullName evidence="3">Regulatory protein RecX</fullName>
    </recommendedName>
</protein>
<dbReference type="Gene3D" id="1.10.10.10">
    <property type="entry name" value="Winged helix-like DNA-binding domain superfamily/Winged helix DNA-binding domain"/>
    <property type="match status" value="3"/>
</dbReference>
<dbReference type="InterPro" id="IPR003783">
    <property type="entry name" value="Regulatory_RecX"/>
</dbReference>
<proteinExistence type="inferred from homology"/>
<dbReference type="EMBL" id="MLJW01000157">
    <property type="protein sequence ID" value="OIQ95931.1"/>
    <property type="molecule type" value="Genomic_DNA"/>
</dbReference>
<dbReference type="PANTHER" id="PTHR33602">
    <property type="entry name" value="REGULATORY PROTEIN RECX FAMILY PROTEIN"/>
    <property type="match status" value="1"/>
</dbReference>
<evidence type="ECO:0000256" key="3">
    <source>
        <dbReference type="ARBA" id="ARBA00018111"/>
    </source>
</evidence>
<feature type="domain" description="RecX second three-helical" evidence="5">
    <location>
        <begin position="49"/>
        <end position="88"/>
    </location>
</feature>
<dbReference type="Pfam" id="PF02631">
    <property type="entry name" value="RecX_HTH2"/>
    <property type="match status" value="1"/>
</dbReference>